<dbReference type="InterPro" id="IPR058121">
    <property type="entry name" value="WalJ/YycJ"/>
</dbReference>
<feature type="domain" description="Metallo-beta-lactamase" evidence="1">
    <location>
        <begin position="11"/>
        <end position="189"/>
    </location>
</feature>
<dbReference type="SUPFAM" id="SSF56281">
    <property type="entry name" value="Metallo-hydrolase/oxidoreductase"/>
    <property type="match status" value="1"/>
</dbReference>
<evidence type="ECO:0000313" key="2">
    <source>
        <dbReference type="EMBL" id="RPF56719.1"/>
    </source>
</evidence>
<keyword evidence="3" id="KW-1185">Reference proteome</keyword>
<gene>
    <name evidence="2" type="ORF">EDD62_1376</name>
</gene>
<dbReference type="RefSeq" id="WP_414731062.1">
    <property type="nucleotide sequence ID" value="NZ_RKRK01000003.1"/>
</dbReference>
<evidence type="ECO:0000313" key="3">
    <source>
        <dbReference type="Proteomes" id="UP000277108"/>
    </source>
</evidence>
<protein>
    <submittedName>
        <fullName evidence="2">Phosphoribosyl 1,2-cyclic phosphodiesterase</fullName>
    </submittedName>
</protein>
<dbReference type="InterPro" id="IPR001279">
    <property type="entry name" value="Metallo-B-lactamas"/>
</dbReference>
<dbReference type="CDD" id="cd07733">
    <property type="entry name" value="YycJ-like_MBL-fold"/>
    <property type="match status" value="1"/>
</dbReference>
<dbReference type="PANTHER" id="PTHR47619:SF1">
    <property type="entry name" value="EXODEOXYRIBONUCLEASE WALJ"/>
    <property type="match status" value="1"/>
</dbReference>
<dbReference type="EMBL" id="RKRK01000003">
    <property type="protein sequence ID" value="RPF56719.1"/>
    <property type="molecule type" value="Genomic_DNA"/>
</dbReference>
<reference evidence="2 3" key="1">
    <citation type="submission" date="2018-11" db="EMBL/GenBank/DDBJ databases">
        <title>Genomic Encyclopedia of Type Strains, Phase IV (KMG-IV): sequencing the most valuable type-strain genomes for metagenomic binning, comparative biology and taxonomic classification.</title>
        <authorList>
            <person name="Goeker M."/>
        </authorList>
    </citation>
    <scope>NUCLEOTIDE SEQUENCE [LARGE SCALE GENOMIC DNA]</scope>
    <source>
        <strain evidence="2 3">DSM 29158</strain>
    </source>
</reference>
<dbReference type="InterPro" id="IPR052533">
    <property type="entry name" value="WalJ/YycJ-like"/>
</dbReference>
<dbReference type="Proteomes" id="UP000277108">
    <property type="component" value="Unassembled WGS sequence"/>
</dbReference>
<comment type="caution">
    <text evidence="2">The sequence shown here is derived from an EMBL/GenBank/DDBJ whole genome shotgun (WGS) entry which is preliminary data.</text>
</comment>
<dbReference type="Gene3D" id="3.60.15.10">
    <property type="entry name" value="Ribonuclease Z/Hydroxyacylglutathione hydrolase-like"/>
    <property type="match status" value="1"/>
</dbReference>
<dbReference type="AlphaFoldDB" id="A0A3N5BIY4"/>
<name>A0A3N5BIY4_9BACL</name>
<sequence>MRMSVLASGSTGNATYIEHDQQSILIDVGLSGKKLEGLMQQINRKIQDVNAILITHEHVDHIKGLGVIARKYHIPIYANEQTWQQIELKDQRIPNELKYLFNPYEHQTIANIDIESYNVSHDAIDPQFYVFHKDGKKFSMITDTGYVSDRMKGYIERSDCYIFESNHDVNMLRTSHYPWKTQQRILSDLGHISNIDAGHAIADVIGEQTKRIYLSHLSQDNNMQQLAYDSVSEILEQRDVDTNIVELKHTYKDKSTMLYEI</sequence>
<dbReference type="Pfam" id="PF12706">
    <property type="entry name" value="Lactamase_B_2"/>
    <property type="match status" value="1"/>
</dbReference>
<accession>A0A3N5BIY4</accession>
<dbReference type="InterPro" id="IPR036866">
    <property type="entry name" value="RibonucZ/Hydroxyglut_hydro"/>
</dbReference>
<proteinExistence type="predicted"/>
<evidence type="ECO:0000259" key="1">
    <source>
        <dbReference type="SMART" id="SM00849"/>
    </source>
</evidence>
<organism evidence="2 3">
    <name type="scientific">Abyssicoccus albus</name>
    <dbReference type="NCBI Taxonomy" id="1817405"/>
    <lineage>
        <taxon>Bacteria</taxon>
        <taxon>Bacillati</taxon>
        <taxon>Bacillota</taxon>
        <taxon>Bacilli</taxon>
        <taxon>Bacillales</taxon>
        <taxon>Abyssicoccaceae</taxon>
    </lineage>
</organism>
<dbReference type="SMART" id="SM00849">
    <property type="entry name" value="Lactamase_B"/>
    <property type="match status" value="1"/>
</dbReference>
<dbReference type="PANTHER" id="PTHR47619">
    <property type="entry name" value="METALLO-HYDROLASE YYCJ-RELATED"/>
    <property type="match status" value="1"/>
</dbReference>